<organism evidence="1 2">
    <name type="scientific">Lupinus albus</name>
    <name type="common">White lupine</name>
    <name type="synonym">Lupinus termis</name>
    <dbReference type="NCBI Taxonomy" id="3870"/>
    <lineage>
        <taxon>Eukaryota</taxon>
        <taxon>Viridiplantae</taxon>
        <taxon>Streptophyta</taxon>
        <taxon>Embryophyta</taxon>
        <taxon>Tracheophyta</taxon>
        <taxon>Spermatophyta</taxon>
        <taxon>Magnoliopsida</taxon>
        <taxon>eudicotyledons</taxon>
        <taxon>Gunneridae</taxon>
        <taxon>Pentapetalae</taxon>
        <taxon>rosids</taxon>
        <taxon>fabids</taxon>
        <taxon>Fabales</taxon>
        <taxon>Fabaceae</taxon>
        <taxon>Papilionoideae</taxon>
        <taxon>50 kb inversion clade</taxon>
        <taxon>genistoids sensu lato</taxon>
        <taxon>core genistoids</taxon>
        <taxon>Genisteae</taxon>
        <taxon>Lupinus</taxon>
    </lineage>
</organism>
<dbReference type="EMBL" id="WOCE01000018">
    <property type="protein sequence ID" value="KAE9594373.1"/>
    <property type="molecule type" value="Genomic_DNA"/>
</dbReference>
<dbReference type="Proteomes" id="UP000447434">
    <property type="component" value="Chromosome 18"/>
</dbReference>
<accession>A0A6A4NQD0</accession>
<gene>
    <name evidence="1" type="ORF">Lalb_Chr18g0053101</name>
</gene>
<name>A0A6A4NQD0_LUPAL</name>
<comment type="caution">
    <text evidence="1">The sequence shown here is derived from an EMBL/GenBank/DDBJ whole genome shotgun (WGS) entry which is preliminary data.</text>
</comment>
<proteinExistence type="predicted"/>
<dbReference type="AlphaFoldDB" id="A0A6A4NQD0"/>
<sequence>MLCLAQGTPRTPTMEQYSSRVTMSVPTNYFHLSHCSALVCLLISKQAKCSSEARAQALEVSHFSYP</sequence>
<reference evidence="2" key="1">
    <citation type="journal article" date="2020" name="Nat. Commun.">
        <title>Genome sequence of the cluster root forming white lupin.</title>
        <authorList>
            <person name="Hufnagel B."/>
            <person name="Marques A."/>
            <person name="Soriano A."/>
            <person name="Marques L."/>
            <person name="Divol F."/>
            <person name="Doumas P."/>
            <person name="Sallet E."/>
            <person name="Mancinotti D."/>
            <person name="Carrere S."/>
            <person name="Marande W."/>
            <person name="Arribat S."/>
            <person name="Keller J."/>
            <person name="Huneau C."/>
            <person name="Blein T."/>
            <person name="Aime D."/>
            <person name="Laguerre M."/>
            <person name="Taylor J."/>
            <person name="Schubert V."/>
            <person name="Nelson M."/>
            <person name="Geu-Flores F."/>
            <person name="Crespi M."/>
            <person name="Gallardo-Guerrero K."/>
            <person name="Delaux P.-M."/>
            <person name="Salse J."/>
            <person name="Berges H."/>
            <person name="Guyot R."/>
            <person name="Gouzy J."/>
            <person name="Peret B."/>
        </authorList>
    </citation>
    <scope>NUCLEOTIDE SEQUENCE [LARGE SCALE GENOMIC DNA]</scope>
    <source>
        <strain evidence="2">cv. Amiga</strain>
    </source>
</reference>
<protein>
    <submittedName>
        <fullName evidence="1">Uncharacterized protein</fullName>
    </submittedName>
</protein>
<evidence type="ECO:0000313" key="2">
    <source>
        <dbReference type="Proteomes" id="UP000447434"/>
    </source>
</evidence>
<evidence type="ECO:0000313" key="1">
    <source>
        <dbReference type="EMBL" id="KAE9594373.1"/>
    </source>
</evidence>
<keyword evidence="2" id="KW-1185">Reference proteome</keyword>